<reference evidence="4" key="2">
    <citation type="submission" date="2017-01" db="EMBL/GenBank/DDBJ databases">
        <authorList>
            <person name="Varghese N."/>
            <person name="Submissions S."/>
        </authorList>
    </citation>
    <scope>NUCLEOTIDE SEQUENCE [LARGE SCALE GENOMIC DNA]</scope>
    <source>
        <strain evidence="4">DSM 21068</strain>
    </source>
</reference>
<feature type="transmembrane region" description="Helical" evidence="1">
    <location>
        <begin position="36"/>
        <end position="57"/>
    </location>
</feature>
<keyword evidence="5" id="KW-1185">Reference proteome</keyword>
<dbReference type="EMBL" id="FTOJ01000003">
    <property type="protein sequence ID" value="SIS77465.1"/>
    <property type="molecule type" value="Genomic_DNA"/>
</dbReference>
<protein>
    <submittedName>
        <fullName evidence="3">Uncharacterized protein</fullName>
    </submittedName>
</protein>
<reference evidence="3" key="3">
    <citation type="submission" date="2017-01" db="EMBL/GenBank/DDBJ databases">
        <authorList>
            <person name="Mah S.A."/>
            <person name="Swanson W.J."/>
            <person name="Moy G.W."/>
            <person name="Vacquier V.D."/>
        </authorList>
    </citation>
    <scope>NUCLEOTIDE SEQUENCE [LARGE SCALE GENOMIC DNA]</scope>
    <source>
        <strain evidence="3">DSM 21068</strain>
    </source>
</reference>
<feature type="transmembrane region" description="Helical" evidence="1">
    <location>
        <begin position="7"/>
        <end position="24"/>
    </location>
</feature>
<name>A0A1N7LUD2_9FLAO</name>
<reference evidence="2 5" key="1">
    <citation type="submission" date="2016-11" db="EMBL/GenBank/DDBJ databases">
        <title>Whole genomes of Flavobacteriaceae.</title>
        <authorList>
            <person name="Stine C."/>
            <person name="Li C."/>
            <person name="Tadesse D."/>
        </authorList>
    </citation>
    <scope>NUCLEOTIDE SEQUENCE [LARGE SCALE GENOMIC DNA]</scope>
    <source>
        <strain evidence="2 5">DSM 21068</strain>
    </source>
</reference>
<gene>
    <name evidence="2" type="ORF">B0A70_11785</name>
    <name evidence="3" type="ORF">SAMN05421796_10398</name>
</gene>
<dbReference type="AlphaFoldDB" id="A0A1N7LUD2"/>
<keyword evidence="1" id="KW-0472">Membrane</keyword>
<dbReference type="OrthoDB" id="660780at2"/>
<dbReference type="STRING" id="551459.SAMN05421796_10398"/>
<feature type="transmembrane region" description="Helical" evidence="1">
    <location>
        <begin position="99"/>
        <end position="118"/>
    </location>
</feature>
<dbReference type="RefSeq" id="WP_076451012.1">
    <property type="nucleotide sequence ID" value="NZ_FTOJ01000003.1"/>
</dbReference>
<evidence type="ECO:0000313" key="4">
    <source>
        <dbReference type="Proteomes" id="UP000186246"/>
    </source>
</evidence>
<dbReference type="EMBL" id="MUGO01000018">
    <property type="protein sequence ID" value="PQA91770.1"/>
    <property type="molecule type" value="Genomic_DNA"/>
</dbReference>
<evidence type="ECO:0000256" key="1">
    <source>
        <dbReference type="SAM" id="Phobius"/>
    </source>
</evidence>
<proteinExistence type="predicted"/>
<evidence type="ECO:0000313" key="3">
    <source>
        <dbReference type="EMBL" id="SIS77465.1"/>
    </source>
</evidence>
<evidence type="ECO:0000313" key="2">
    <source>
        <dbReference type="EMBL" id="PQA91770.1"/>
    </source>
</evidence>
<organism evidence="3 4">
    <name type="scientific">Chryseobacterium piscicola</name>
    <dbReference type="NCBI Taxonomy" id="551459"/>
    <lineage>
        <taxon>Bacteria</taxon>
        <taxon>Pseudomonadati</taxon>
        <taxon>Bacteroidota</taxon>
        <taxon>Flavobacteriia</taxon>
        <taxon>Flavobacteriales</taxon>
        <taxon>Weeksellaceae</taxon>
        <taxon>Chryseobacterium group</taxon>
        <taxon>Chryseobacterium</taxon>
    </lineage>
</organism>
<sequence length="279" mass="32926">MNKERNKVLIVNYIFILGILILFLNDHIFKFKYPNFITGKLSDVLGILIFPLLLTYIFPKLKEYSIVIAAAIFSFWKSEYSQSLLDFYNKISPIQTSRIVDYSDLLVLLLLPIPYYLIRNEKMLQKFRIEKLNSKLILFPTLLILFSESPPPSFYYTMNEGNLKCHNCKMTIHKDKMFVLQQLKLNGIEFDTVMPIKYGREIDTVSGGKKYLKKLLILDNDTLKNVSFTIFPINENKTKIYFTGLDVSNKLLQDPKLDYKLRKHYKKLIFKRINENFKN</sequence>
<keyword evidence="1" id="KW-1133">Transmembrane helix</keyword>
<accession>A0A1N7LUD2</accession>
<evidence type="ECO:0000313" key="5">
    <source>
        <dbReference type="Proteomes" id="UP000238314"/>
    </source>
</evidence>
<dbReference type="Proteomes" id="UP000238314">
    <property type="component" value="Unassembled WGS sequence"/>
</dbReference>
<dbReference type="Proteomes" id="UP000186246">
    <property type="component" value="Unassembled WGS sequence"/>
</dbReference>
<keyword evidence="1" id="KW-0812">Transmembrane</keyword>